<dbReference type="SUPFAM" id="SSF111357">
    <property type="entry name" value="Mitochondrial ATP synthase coupling factor 6"/>
    <property type="match status" value="1"/>
</dbReference>
<dbReference type="EMBL" id="JASPKZ010000418">
    <property type="protein sequence ID" value="KAJ9600510.1"/>
    <property type="molecule type" value="Genomic_DNA"/>
</dbReference>
<dbReference type="Gene3D" id="1.10.246.110">
    <property type="entry name" value="Mitochondrial ATP synthase-coupling factor 6"/>
    <property type="match status" value="1"/>
</dbReference>
<gene>
    <name evidence="10" type="ORF">L9F63_009200</name>
</gene>
<keyword evidence="11" id="KW-1185">Reference proteome</keyword>
<accession>A0AAD8AKP8</accession>
<keyword evidence="5" id="KW-0375">Hydrogen ion transport</keyword>
<dbReference type="GO" id="GO:0015078">
    <property type="term" value="F:proton transmembrane transporter activity"/>
    <property type="evidence" value="ECO:0007669"/>
    <property type="project" value="InterPro"/>
</dbReference>
<dbReference type="InterPro" id="IPR036204">
    <property type="entry name" value="ATP_synth_f6_sf_mt"/>
</dbReference>
<dbReference type="PANTHER" id="PTHR12441">
    <property type="entry name" value="ATP SYNTHASE COUPLING FACTOR 6, MITOCHONDRIAL"/>
    <property type="match status" value="1"/>
</dbReference>
<keyword evidence="8" id="KW-0496">Mitochondrion</keyword>
<evidence type="ECO:0000256" key="6">
    <source>
        <dbReference type="ARBA" id="ARBA00022792"/>
    </source>
</evidence>
<evidence type="ECO:0000256" key="2">
    <source>
        <dbReference type="ARBA" id="ARBA00007346"/>
    </source>
</evidence>
<dbReference type="PANTHER" id="PTHR12441:SF10">
    <property type="entry name" value="ATP SYNTHASE-COUPLING FACTOR 6, MITOCHONDRIAL"/>
    <property type="match status" value="1"/>
</dbReference>
<keyword evidence="7" id="KW-0406">Ion transport</keyword>
<reference evidence="10" key="2">
    <citation type="submission" date="2023-05" db="EMBL/GenBank/DDBJ databases">
        <authorList>
            <person name="Fouks B."/>
        </authorList>
    </citation>
    <scope>NUCLEOTIDE SEQUENCE</scope>
    <source>
        <strain evidence="10">Stay&amp;Tobe</strain>
        <tissue evidence="10">Testes</tissue>
    </source>
</reference>
<keyword evidence="3" id="KW-0813">Transport</keyword>
<evidence type="ECO:0000256" key="9">
    <source>
        <dbReference type="ARBA" id="ARBA00023136"/>
    </source>
</evidence>
<evidence type="ECO:0000256" key="1">
    <source>
        <dbReference type="ARBA" id="ARBA00004273"/>
    </source>
</evidence>
<sequence>ADSSSIAKCKADPCSPKTNFFVDKVREYAKKSSSVGGKLVDPTPDIQRELQAELDKVAKQYGGGEGVDMTQFPTLKFNEPEVDSINLEK</sequence>
<evidence type="ECO:0000256" key="5">
    <source>
        <dbReference type="ARBA" id="ARBA00022781"/>
    </source>
</evidence>
<keyword evidence="4" id="KW-0138">CF(0)</keyword>
<organism evidence="10 11">
    <name type="scientific">Diploptera punctata</name>
    <name type="common">Pacific beetle cockroach</name>
    <dbReference type="NCBI Taxonomy" id="6984"/>
    <lineage>
        <taxon>Eukaryota</taxon>
        <taxon>Metazoa</taxon>
        <taxon>Ecdysozoa</taxon>
        <taxon>Arthropoda</taxon>
        <taxon>Hexapoda</taxon>
        <taxon>Insecta</taxon>
        <taxon>Pterygota</taxon>
        <taxon>Neoptera</taxon>
        <taxon>Polyneoptera</taxon>
        <taxon>Dictyoptera</taxon>
        <taxon>Blattodea</taxon>
        <taxon>Blaberoidea</taxon>
        <taxon>Blaberidae</taxon>
        <taxon>Diplopterinae</taxon>
        <taxon>Diploptera</taxon>
    </lineage>
</organism>
<evidence type="ECO:0008006" key="12">
    <source>
        <dbReference type="Google" id="ProtNLM"/>
    </source>
</evidence>
<reference evidence="10" key="1">
    <citation type="journal article" date="2023" name="IScience">
        <title>Live-bearing cockroach genome reveals convergent evolutionary mechanisms linked to viviparity in insects and beyond.</title>
        <authorList>
            <person name="Fouks B."/>
            <person name="Harrison M.C."/>
            <person name="Mikhailova A.A."/>
            <person name="Marchal E."/>
            <person name="English S."/>
            <person name="Carruthers M."/>
            <person name="Jennings E.C."/>
            <person name="Chiamaka E.L."/>
            <person name="Frigard R.A."/>
            <person name="Pippel M."/>
            <person name="Attardo G.M."/>
            <person name="Benoit J.B."/>
            <person name="Bornberg-Bauer E."/>
            <person name="Tobe S.S."/>
        </authorList>
    </citation>
    <scope>NUCLEOTIDE SEQUENCE</scope>
    <source>
        <strain evidence="10">Stay&amp;Tobe</strain>
    </source>
</reference>
<evidence type="ECO:0000256" key="7">
    <source>
        <dbReference type="ARBA" id="ARBA00023065"/>
    </source>
</evidence>
<evidence type="ECO:0000256" key="8">
    <source>
        <dbReference type="ARBA" id="ARBA00023128"/>
    </source>
</evidence>
<dbReference type="GO" id="GO:0005743">
    <property type="term" value="C:mitochondrial inner membrane"/>
    <property type="evidence" value="ECO:0007669"/>
    <property type="project" value="UniProtKB-SubCell"/>
</dbReference>
<dbReference type="InterPro" id="IPR008387">
    <property type="entry name" value="ATP_synth_f6_mt"/>
</dbReference>
<evidence type="ECO:0000256" key="3">
    <source>
        <dbReference type="ARBA" id="ARBA00022448"/>
    </source>
</evidence>
<keyword evidence="9" id="KW-0472">Membrane</keyword>
<protein>
    <recommendedName>
        <fullName evidence="12">ATP synthase-coupling factor 6, mitochondrial</fullName>
    </recommendedName>
</protein>
<evidence type="ECO:0000256" key="4">
    <source>
        <dbReference type="ARBA" id="ARBA00022547"/>
    </source>
</evidence>
<comment type="similarity">
    <text evidence="2">Belongs to the eukaryotic ATPase subunit F6 family.</text>
</comment>
<name>A0AAD8AKP8_DIPPU</name>
<evidence type="ECO:0000313" key="11">
    <source>
        <dbReference type="Proteomes" id="UP001233999"/>
    </source>
</evidence>
<keyword evidence="6" id="KW-0999">Mitochondrion inner membrane</keyword>
<dbReference type="FunFam" id="1.10.246.110:FF:000001">
    <property type="entry name" value="ATP synthase-coupling factor 6, mitochondrial"/>
    <property type="match status" value="1"/>
</dbReference>
<feature type="non-terminal residue" evidence="10">
    <location>
        <position position="89"/>
    </location>
</feature>
<evidence type="ECO:0000313" key="10">
    <source>
        <dbReference type="EMBL" id="KAJ9600510.1"/>
    </source>
</evidence>
<dbReference type="GO" id="GO:0045259">
    <property type="term" value="C:proton-transporting ATP synthase complex"/>
    <property type="evidence" value="ECO:0007669"/>
    <property type="project" value="UniProtKB-KW"/>
</dbReference>
<dbReference type="GO" id="GO:0015986">
    <property type="term" value="P:proton motive force-driven ATP synthesis"/>
    <property type="evidence" value="ECO:0007669"/>
    <property type="project" value="InterPro"/>
</dbReference>
<dbReference type="Pfam" id="PF05511">
    <property type="entry name" value="ATP-synt_F6"/>
    <property type="match status" value="1"/>
</dbReference>
<comment type="caution">
    <text evidence="10">The sequence shown here is derived from an EMBL/GenBank/DDBJ whole genome shotgun (WGS) entry which is preliminary data.</text>
</comment>
<dbReference type="Proteomes" id="UP001233999">
    <property type="component" value="Unassembled WGS sequence"/>
</dbReference>
<proteinExistence type="inferred from homology"/>
<dbReference type="AlphaFoldDB" id="A0AAD8AKP8"/>
<comment type="subcellular location">
    <subcellularLocation>
        <location evidence="1">Mitochondrion inner membrane</location>
    </subcellularLocation>
</comment>